<evidence type="ECO:0000313" key="1">
    <source>
        <dbReference type="EMBL" id="KFB00743.1"/>
    </source>
</evidence>
<reference evidence="1 2" key="1">
    <citation type="journal article" date="2014" name="Genome Announc.">
        <title>Draft Genome Sequence of the Algicidal Bacterium Mangrovimonas yunxiaonensis Strain LY01.</title>
        <authorList>
            <person name="Li Y."/>
            <person name="Zhu H."/>
            <person name="Li C."/>
            <person name="Zhang H."/>
            <person name="Chen Z."/>
            <person name="Zheng W."/>
            <person name="Xu H."/>
            <person name="Zheng T."/>
        </authorList>
    </citation>
    <scope>NUCLEOTIDE SEQUENCE [LARGE SCALE GENOMIC DNA]</scope>
    <source>
        <strain evidence="1 2">LY01</strain>
    </source>
</reference>
<sequence length="337" mass="39495">MTAAIVMTVKNEARLLRSNILYHLGIGVKKVFVYFDGTTDNGRSTIIDLDHVVCTNSVSVTSMQQYDFLAPFLTKAKLHHTARQCLNTYHALLQCKQEGIDWLVSLDADELLLTPELGNQTLQSFLKSASSLDLDVVKLQPMEVVNRQMHYNNVIIEETLFKRQKNFTSKWDQIYRRFYNPYTTSYEKKSYWLGHTMGKAMIRVAAGIMPKTVHRYQKIDGAKLQIKTMGHVLHYHVYDAEDFIKKYKNFKHRPDTFLSGHKIEDLKQLWITLVNDSKYSQEDLEYYYKTNVLFDTKAEKRLYRTRVFNVLKRKESAVVQITHPKTILEEQLKHDRL</sequence>
<protein>
    <recommendedName>
        <fullName evidence="3">Glycosyl transferase family 2</fullName>
    </recommendedName>
</protein>
<reference evidence="2" key="2">
    <citation type="submission" date="2014-07" db="EMBL/GenBank/DDBJ databases">
        <title>Genome sequence of Mangrovimonas yunxiaonensis.</title>
        <authorList>
            <person name="Li Y."/>
            <person name="Zheng T."/>
        </authorList>
    </citation>
    <scope>NUCLEOTIDE SEQUENCE [LARGE SCALE GENOMIC DNA]</scope>
    <source>
        <strain evidence="2">LY01</strain>
    </source>
</reference>
<dbReference type="InterPro" id="IPR044224">
    <property type="entry name" value="KOBITO1-like"/>
</dbReference>
<dbReference type="STRING" id="1197477.IA57_09825"/>
<dbReference type="Proteomes" id="UP000028521">
    <property type="component" value="Unassembled WGS sequence"/>
</dbReference>
<dbReference type="Pfam" id="PF13704">
    <property type="entry name" value="Glyco_tranf_2_4"/>
    <property type="match status" value="1"/>
</dbReference>
<dbReference type="RefSeq" id="WP_036122481.1">
    <property type="nucleotide sequence ID" value="NZ_BMET01000006.1"/>
</dbReference>
<dbReference type="GO" id="GO:0030244">
    <property type="term" value="P:cellulose biosynthetic process"/>
    <property type="evidence" value="ECO:0007669"/>
    <property type="project" value="InterPro"/>
</dbReference>
<dbReference type="eggNOG" id="ENOG502ZA89">
    <property type="taxonomic scope" value="Bacteria"/>
</dbReference>
<dbReference type="AlphaFoldDB" id="A0A084TJ57"/>
<name>A0A084TJ57_9FLAO</name>
<organism evidence="1 2">
    <name type="scientific">Mangrovimonas yunxiaonensis</name>
    <dbReference type="NCBI Taxonomy" id="1197477"/>
    <lineage>
        <taxon>Bacteria</taxon>
        <taxon>Pseudomonadati</taxon>
        <taxon>Bacteroidota</taxon>
        <taxon>Flavobacteriia</taxon>
        <taxon>Flavobacteriales</taxon>
        <taxon>Flavobacteriaceae</taxon>
        <taxon>Mangrovimonas</taxon>
    </lineage>
</organism>
<gene>
    <name evidence="1" type="ORF">IA57_09825</name>
</gene>
<comment type="caution">
    <text evidence="1">The sequence shown here is derived from an EMBL/GenBank/DDBJ whole genome shotgun (WGS) entry which is preliminary data.</text>
</comment>
<keyword evidence="2" id="KW-1185">Reference proteome</keyword>
<dbReference type="EMBL" id="JPFK01000007">
    <property type="protein sequence ID" value="KFB00743.1"/>
    <property type="molecule type" value="Genomic_DNA"/>
</dbReference>
<evidence type="ECO:0000313" key="2">
    <source>
        <dbReference type="Proteomes" id="UP000028521"/>
    </source>
</evidence>
<dbReference type="PANTHER" id="PTHR46701:SF7">
    <property type="entry name" value="GLYCOSYLTRANSFERASE-LIKE KOBITO 1"/>
    <property type="match status" value="1"/>
</dbReference>
<dbReference type="GO" id="GO:0009737">
    <property type="term" value="P:response to abscisic acid"/>
    <property type="evidence" value="ECO:0007669"/>
    <property type="project" value="InterPro"/>
</dbReference>
<proteinExistence type="predicted"/>
<dbReference type="PANTHER" id="PTHR46701">
    <property type="entry name" value="GLYCOSYLTRANSFERASE-LIKE KOBITO 1"/>
    <property type="match status" value="1"/>
</dbReference>
<dbReference type="OrthoDB" id="1997677at2"/>
<accession>A0A084TJ57</accession>
<evidence type="ECO:0008006" key="3">
    <source>
        <dbReference type="Google" id="ProtNLM"/>
    </source>
</evidence>